<organism evidence="1 2">
    <name type="scientific">Pendulispora albinea</name>
    <dbReference type="NCBI Taxonomy" id="2741071"/>
    <lineage>
        <taxon>Bacteria</taxon>
        <taxon>Pseudomonadati</taxon>
        <taxon>Myxococcota</taxon>
        <taxon>Myxococcia</taxon>
        <taxon>Myxococcales</taxon>
        <taxon>Sorangiineae</taxon>
        <taxon>Pendulisporaceae</taxon>
        <taxon>Pendulispora</taxon>
    </lineage>
</organism>
<dbReference type="RefSeq" id="WP_394826511.1">
    <property type="nucleotide sequence ID" value="NZ_CP089984.1"/>
</dbReference>
<evidence type="ECO:0000313" key="2">
    <source>
        <dbReference type="Proteomes" id="UP001370348"/>
    </source>
</evidence>
<evidence type="ECO:0000313" key="1">
    <source>
        <dbReference type="EMBL" id="WXB16881.1"/>
    </source>
</evidence>
<keyword evidence="2" id="KW-1185">Reference proteome</keyword>
<name>A0ABZ2M101_9BACT</name>
<accession>A0ABZ2M101</accession>
<dbReference type="SUPFAM" id="SSF52833">
    <property type="entry name" value="Thioredoxin-like"/>
    <property type="match status" value="1"/>
</dbReference>
<dbReference type="CDD" id="cd02980">
    <property type="entry name" value="TRX_Fd_family"/>
    <property type="match status" value="1"/>
</dbReference>
<sequence length="118" mass="12758">MPQREHYLFVCTNRRDDANPRGSCAQKGSEELAKKLKSLLKSKGAARAVRACTSSCLDMCETGITILQEPEHVVYGHVTEDDLESIVEASARGEVVERLVVGGAGTKEAADSKNRQGP</sequence>
<dbReference type="Gene3D" id="3.40.30.10">
    <property type="entry name" value="Glutaredoxin"/>
    <property type="match status" value="1"/>
</dbReference>
<proteinExistence type="predicted"/>
<reference evidence="1 2" key="1">
    <citation type="submission" date="2021-12" db="EMBL/GenBank/DDBJ databases">
        <title>Discovery of the Pendulisporaceae a myxobacterial family with distinct sporulation behavior and unique specialized metabolism.</title>
        <authorList>
            <person name="Garcia R."/>
            <person name="Popoff A."/>
            <person name="Bader C.D."/>
            <person name="Loehr J."/>
            <person name="Walesch S."/>
            <person name="Walt C."/>
            <person name="Boldt J."/>
            <person name="Bunk B."/>
            <person name="Haeckl F.J.F.P.J."/>
            <person name="Gunesch A.P."/>
            <person name="Birkelbach J."/>
            <person name="Nuebel U."/>
            <person name="Pietschmann T."/>
            <person name="Bach T."/>
            <person name="Mueller R."/>
        </authorList>
    </citation>
    <scope>NUCLEOTIDE SEQUENCE [LARGE SCALE GENOMIC DNA]</scope>
    <source>
        <strain evidence="1 2">MSr11954</strain>
    </source>
</reference>
<dbReference type="InterPro" id="IPR036249">
    <property type="entry name" value="Thioredoxin-like_sf"/>
</dbReference>
<gene>
    <name evidence="1" type="ORF">LZC94_06315</name>
</gene>
<dbReference type="Proteomes" id="UP001370348">
    <property type="component" value="Chromosome"/>
</dbReference>
<protein>
    <submittedName>
        <fullName evidence="1">(2Fe-2S) ferredoxin domain-containing protein</fullName>
    </submittedName>
</protein>
<dbReference type="EMBL" id="CP089984">
    <property type="protein sequence ID" value="WXB16881.1"/>
    <property type="molecule type" value="Genomic_DNA"/>
</dbReference>